<feature type="domain" description="Peptidase M16 C-terminal" evidence="4">
    <location>
        <begin position="170"/>
        <end position="334"/>
    </location>
</feature>
<dbReference type="GO" id="GO:0046872">
    <property type="term" value="F:metal ion binding"/>
    <property type="evidence" value="ECO:0007669"/>
    <property type="project" value="InterPro"/>
</dbReference>
<dbReference type="InterPro" id="IPR011765">
    <property type="entry name" value="Pept_M16_N"/>
</dbReference>
<sequence length="413" mass="47907">MNIEMLDSKEYELENGIKIISIKKNTKIATVQLGINVGPINEKINEKGMSHFIEHMIFKGTKKRTNEEINQDLEDRAGSYNAYTTYTSTVFGITALKEELESSIDIISDIIIKSILPEEEIEKEKTVILAEIRNGLDDVEHLSYTKANEYAFEKSHLRYDIAGSEENINSFTRESLMNFYKGYYLPNNCVISIVSSYDHEEIRNMAEKYFNDWERREILKTNIIEEKNIEIEKTTYKKDIEQNTITYLYTFYGLNRNQELALEILNYKLGESANSILFRELREKRGMAYDVYSDIDGTEYIKTLYIYTSIGEDDVKEARETIDSIINNILSKNINIDEKNIILMKKVMRTGIISMIEDIESLCNYALHQKLSGKQIDAFLDDLERLNYIDGDMIYDVAKSVLSNPTIHILLSK</sequence>
<dbReference type="Proteomes" id="UP000006094">
    <property type="component" value="Chromosome"/>
</dbReference>
<dbReference type="InterPro" id="IPR001431">
    <property type="entry name" value="Pept_M16_Zn_BS"/>
</dbReference>
<dbReference type="PROSITE" id="PS00143">
    <property type="entry name" value="INSULINASE"/>
    <property type="match status" value="1"/>
</dbReference>
<dbReference type="GO" id="GO:0004222">
    <property type="term" value="F:metalloendopeptidase activity"/>
    <property type="evidence" value="ECO:0007669"/>
    <property type="project" value="InterPro"/>
</dbReference>
<dbReference type="Pfam" id="PF05193">
    <property type="entry name" value="Peptidase_M16_C"/>
    <property type="match status" value="1"/>
</dbReference>
<keyword evidence="5" id="KW-0378">Hydrolase</keyword>
<evidence type="ECO:0000259" key="3">
    <source>
        <dbReference type="Pfam" id="PF00675"/>
    </source>
</evidence>
<evidence type="ECO:0000256" key="2">
    <source>
        <dbReference type="RuleBase" id="RU004447"/>
    </source>
</evidence>
<dbReference type="SUPFAM" id="SSF63411">
    <property type="entry name" value="LuxS/MPP-like metallohydrolase"/>
    <property type="match status" value="2"/>
</dbReference>
<dbReference type="RefSeq" id="WP_014967327.1">
    <property type="nucleotide sequence ID" value="NC_018664.1"/>
</dbReference>
<name>K0AZP5_GOTA9</name>
<dbReference type="GO" id="GO:0006508">
    <property type="term" value="P:proteolysis"/>
    <property type="evidence" value="ECO:0007669"/>
    <property type="project" value="UniProtKB-KW"/>
</dbReference>
<dbReference type="PANTHER" id="PTHR11851:SF49">
    <property type="entry name" value="MITOCHONDRIAL-PROCESSING PEPTIDASE SUBUNIT ALPHA"/>
    <property type="match status" value="1"/>
</dbReference>
<dbReference type="eggNOG" id="COG0612">
    <property type="taxonomic scope" value="Bacteria"/>
</dbReference>
<evidence type="ECO:0000256" key="1">
    <source>
        <dbReference type="ARBA" id="ARBA00007261"/>
    </source>
</evidence>
<protein>
    <submittedName>
        <fullName evidence="5">Zinc-dependent protease</fullName>
    </submittedName>
</protein>
<evidence type="ECO:0000313" key="6">
    <source>
        <dbReference type="Proteomes" id="UP000006094"/>
    </source>
</evidence>
<dbReference type="AlphaFoldDB" id="K0AZP5"/>
<reference evidence="5 6" key="1">
    <citation type="journal article" date="2012" name="PLoS ONE">
        <title>The purine-utilizing bacterium Clostridium acidurici 9a: a genome-guided metabolic reconsideration.</title>
        <authorList>
            <person name="Hartwich K."/>
            <person name="Poehlein A."/>
            <person name="Daniel R."/>
        </authorList>
    </citation>
    <scope>NUCLEOTIDE SEQUENCE [LARGE SCALE GENOMIC DNA]</scope>
    <source>
        <strain evidence="6">ATCC 7906 / DSM 604 / BCRC 14475 / CIP 104303 / KCTC 5404 / NCIMB 10678 / 9a</strain>
    </source>
</reference>
<dbReference type="PANTHER" id="PTHR11851">
    <property type="entry name" value="METALLOPROTEASE"/>
    <property type="match status" value="1"/>
</dbReference>
<proteinExistence type="inferred from homology"/>
<dbReference type="EMBL" id="CP003326">
    <property type="protein sequence ID" value="AFS78190.1"/>
    <property type="molecule type" value="Genomic_DNA"/>
</dbReference>
<dbReference type="InterPro" id="IPR011249">
    <property type="entry name" value="Metalloenz_LuxS/M16"/>
</dbReference>
<dbReference type="KEGG" id="cad:Curi_c11770"/>
<gene>
    <name evidence="5" type="ordered locus">Curi_c11770</name>
</gene>
<organism evidence="5 6">
    <name type="scientific">Gottschalkia acidurici (strain ATCC 7906 / DSM 604 / BCRC 14475 / CIP 104303 / KCTC 5404 / NCIMB 10678 / 9a)</name>
    <name type="common">Clostridium acidurici</name>
    <dbReference type="NCBI Taxonomy" id="1128398"/>
    <lineage>
        <taxon>Bacteria</taxon>
        <taxon>Bacillati</taxon>
        <taxon>Bacillota</taxon>
        <taxon>Tissierellia</taxon>
        <taxon>Tissierellales</taxon>
        <taxon>Gottschalkiaceae</taxon>
        <taxon>Gottschalkia</taxon>
    </lineage>
</organism>
<dbReference type="PATRIC" id="fig|1128398.3.peg.1187"/>
<dbReference type="HOGENOM" id="CLU_009902_3_2_9"/>
<dbReference type="Pfam" id="PF00675">
    <property type="entry name" value="Peptidase_M16"/>
    <property type="match status" value="1"/>
</dbReference>
<dbReference type="InterPro" id="IPR007863">
    <property type="entry name" value="Peptidase_M16_C"/>
</dbReference>
<evidence type="ECO:0000259" key="4">
    <source>
        <dbReference type="Pfam" id="PF05193"/>
    </source>
</evidence>
<feature type="domain" description="Peptidase M16 N-terminal" evidence="3">
    <location>
        <begin position="19"/>
        <end position="161"/>
    </location>
</feature>
<dbReference type="STRING" id="1128398.Curi_c11770"/>
<comment type="similarity">
    <text evidence="1 2">Belongs to the peptidase M16 family.</text>
</comment>
<keyword evidence="6" id="KW-1185">Reference proteome</keyword>
<keyword evidence="5" id="KW-0645">Protease</keyword>
<dbReference type="InterPro" id="IPR050361">
    <property type="entry name" value="MPP/UQCRC_Complex"/>
</dbReference>
<dbReference type="Gene3D" id="3.30.830.10">
    <property type="entry name" value="Metalloenzyme, LuxS/M16 peptidase-like"/>
    <property type="match status" value="2"/>
</dbReference>
<accession>K0AZP5</accession>
<evidence type="ECO:0000313" key="5">
    <source>
        <dbReference type="EMBL" id="AFS78190.1"/>
    </source>
</evidence>